<dbReference type="RefSeq" id="WP_036790348.1">
    <property type="nucleotide sequence ID" value="NZ_JQZV01000009.1"/>
</dbReference>
<dbReference type="Gene3D" id="3.30.70.100">
    <property type="match status" value="1"/>
</dbReference>
<dbReference type="InterPro" id="IPR011008">
    <property type="entry name" value="Dimeric_a/b-barrel"/>
</dbReference>
<evidence type="ECO:0000313" key="1">
    <source>
        <dbReference type="EMBL" id="KGN92568.1"/>
    </source>
</evidence>
<dbReference type="Pfam" id="PF05336">
    <property type="entry name" value="rhaM"/>
    <property type="match status" value="1"/>
</dbReference>
<accession>A0ABR4XLJ7</accession>
<sequence>MKHTRRYVQILNLKPDPDLIRTYKQWHTKGKIFPEVVEGLRAIGIEEMEIYIADNRLVMIVEAEEGFCWDEAFATLATMPRQEEWEALMGQFQECNPGSSSAEKWKMTELFFKLSEM</sequence>
<keyword evidence="2" id="KW-1185">Reference proteome</keyword>
<dbReference type="InterPro" id="IPR052996">
    <property type="entry name" value="Carb_Metab_Mutarotase"/>
</dbReference>
<name>A0ABR4XLJ7_9PORP</name>
<dbReference type="EMBL" id="JQZV01000009">
    <property type="protein sequence ID" value="KGN92568.1"/>
    <property type="molecule type" value="Genomic_DNA"/>
</dbReference>
<dbReference type="InterPro" id="IPR008000">
    <property type="entry name" value="Rham/fucose_mutarotase"/>
</dbReference>
<dbReference type="PANTHER" id="PTHR43239:SF1">
    <property type="entry name" value="UPF0734 PROTEIN DDB_G0273871_DDB_G0273177"/>
    <property type="match status" value="1"/>
</dbReference>
<dbReference type="Proteomes" id="UP000030101">
    <property type="component" value="Unassembled WGS sequence"/>
</dbReference>
<protein>
    <submittedName>
        <fullName evidence="1">L-rhamnose mutarotase</fullName>
    </submittedName>
</protein>
<evidence type="ECO:0000313" key="2">
    <source>
        <dbReference type="Proteomes" id="UP000030101"/>
    </source>
</evidence>
<dbReference type="PANTHER" id="PTHR43239">
    <property type="entry name" value="UPF0734 PROTEIN DDB_G0273871/DDB_G0273177"/>
    <property type="match status" value="1"/>
</dbReference>
<organism evidence="1 2">
    <name type="scientific">Porphyromonas canoris</name>
    <dbReference type="NCBI Taxonomy" id="36875"/>
    <lineage>
        <taxon>Bacteria</taxon>
        <taxon>Pseudomonadati</taxon>
        <taxon>Bacteroidota</taxon>
        <taxon>Bacteroidia</taxon>
        <taxon>Bacteroidales</taxon>
        <taxon>Porphyromonadaceae</taxon>
        <taxon>Porphyromonas</taxon>
    </lineage>
</organism>
<dbReference type="SUPFAM" id="SSF54909">
    <property type="entry name" value="Dimeric alpha+beta barrel"/>
    <property type="match status" value="1"/>
</dbReference>
<gene>
    <name evidence="1" type="ORF">HQ43_04810</name>
</gene>
<proteinExistence type="predicted"/>
<comment type="caution">
    <text evidence="1">The sequence shown here is derived from an EMBL/GenBank/DDBJ whole genome shotgun (WGS) entry which is preliminary data.</text>
</comment>
<reference evidence="1 2" key="1">
    <citation type="submission" date="2014-08" db="EMBL/GenBank/DDBJ databases">
        <title>Porphyromonas canoris strain:OH2762 Genome sequencing.</title>
        <authorList>
            <person name="Wallis C."/>
            <person name="Deusch O."/>
            <person name="O'Flynn C."/>
            <person name="Davis I."/>
            <person name="Jospin G."/>
            <person name="Darling A.E."/>
            <person name="Coil D.A."/>
            <person name="Alexiev A."/>
            <person name="Horsfall A."/>
            <person name="Kirkwood N."/>
            <person name="Harris S."/>
            <person name="Eisen J.A."/>
        </authorList>
    </citation>
    <scope>NUCLEOTIDE SEQUENCE [LARGE SCALE GENOMIC DNA]</scope>
    <source>
        <strain evidence="2">COT-108 OH2762</strain>
    </source>
</reference>